<sequence>MAEEPDGGRDSSDWEGLASAVRRVDADAESASGSDADSASGTDADRGAAAT</sequence>
<protein>
    <submittedName>
        <fullName evidence="2">Uncharacterized protein</fullName>
    </submittedName>
</protein>
<proteinExistence type="predicted"/>
<feature type="compositionally biased region" description="Basic and acidic residues" evidence="1">
    <location>
        <begin position="1"/>
        <end position="12"/>
    </location>
</feature>
<name>A0A6B0SQD7_9EURY</name>
<feature type="non-terminal residue" evidence="2">
    <location>
        <position position="51"/>
    </location>
</feature>
<comment type="caution">
    <text evidence="2">The sequence shown here is derived from an EMBL/GenBank/DDBJ whole genome shotgun (WGS) entry which is preliminary data.</text>
</comment>
<evidence type="ECO:0000313" key="2">
    <source>
        <dbReference type="EMBL" id="MXR21202.1"/>
    </source>
</evidence>
<keyword evidence="3" id="KW-1185">Reference proteome</keyword>
<feature type="compositionally biased region" description="Low complexity" evidence="1">
    <location>
        <begin position="29"/>
        <end position="51"/>
    </location>
</feature>
<dbReference type="AlphaFoldDB" id="A0A6B0SQD7"/>
<evidence type="ECO:0000313" key="3">
    <source>
        <dbReference type="Proteomes" id="UP000471521"/>
    </source>
</evidence>
<organism evidence="2 3">
    <name type="scientific">Halobacterium bonnevillei</name>
    <dbReference type="NCBI Taxonomy" id="2692200"/>
    <lineage>
        <taxon>Archaea</taxon>
        <taxon>Methanobacteriati</taxon>
        <taxon>Methanobacteriota</taxon>
        <taxon>Stenosarchaea group</taxon>
        <taxon>Halobacteria</taxon>
        <taxon>Halobacteriales</taxon>
        <taxon>Halobacteriaceae</taxon>
        <taxon>Halobacterium</taxon>
    </lineage>
</organism>
<dbReference type="EMBL" id="WUUU01000091">
    <property type="protein sequence ID" value="MXR21202.1"/>
    <property type="molecule type" value="Genomic_DNA"/>
</dbReference>
<gene>
    <name evidence="2" type="ORF">GRX66_11530</name>
</gene>
<reference evidence="2 3" key="1">
    <citation type="submission" date="2019-12" db="EMBL/GenBank/DDBJ databases">
        <title>Isolation and characterization of three novel carbon monoxide-oxidizing members of Halobacteria from salione crusts and soils.</title>
        <authorList>
            <person name="Myers M.R."/>
            <person name="King G.M."/>
        </authorList>
    </citation>
    <scope>NUCLEOTIDE SEQUENCE [LARGE SCALE GENOMIC DNA]</scope>
    <source>
        <strain evidence="2 3">PCN9</strain>
    </source>
</reference>
<accession>A0A6B0SQD7</accession>
<feature type="region of interest" description="Disordered" evidence="1">
    <location>
        <begin position="1"/>
        <end position="51"/>
    </location>
</feature>
<evidence type="ECO:0000256" key="1">
    <source>
        <dbReference type="SAM" id="MobiDB-lite"/>
    </source>
</evidence>
<dbReference type="Proteomes" id="UP000471521">
    <property type="component" value="Unassembled WGS sequence"/>
</dbReference>